<evidence type="ECO:0000256" key="1">
    <source>
        <dbReference type="SAM" id="Phobius"/>
    </source>
</evidence>
<gene>
    <name evidence="2" type="ORF">PPAR1163_LOCUS11236</name>
</gene>
<proteinExistence type="predicted"/>
<keyword evidence="1" id="KW-0812">Transmembrane</keyword>
<organism evidence="2">
    <name type="scientific">Phaeomonas parva</name>
    <dbReference type="NCBI Taxonomy" id="124430"/>
    <lineage>
        <taxon>Eukaryota</taxon>
        <taxon>Sar</taxon>
        <taxon>Stramenopiles</taxon>
        <taxon>Ochrophyta</taxon>
        <taxon>Pinguiophyceae</taxon>
        <taxon>Pinguiochrysidales</taxon>
        <taxon>Pinguiochrysidaceae</taxon>
        <taxon>Phaeomonas</taxon>
    </lineage>
</organism>
<feature type="transmembrane region" description="Helical" evidence="1">
    <location>
        <begin position="81"/>
        <end position="102"/>
    </location>
</feature>
<dbReference type="AlphaFoldDB" id="A0A7S1U076"/>
<keyword evidence="1" id="KW-1133">Transmembrane helix</keyword>
<name>A0A7S1U076_9STRA</name>
<feature type="transmembrane region" description="Helical" evidence="1">
    <location>
        <begin position="185"/>
        <end position="202"/>
    </location>
</feature>
<protein>
    <submittedName>
        <fullName evidence="2">Uncharacterized protein</fullName>
    </submittedName>
</protein>
<feature type="transmembrane region" description="Helical" evidence="1">
    <location>
        <begin position="157"/>
        <end position="179"/>
    </location>
</feature>
<sequence>MASETQMFYHEIAPRRRRFTAAEVPRHVILPGQKAAFGRVLETDSMRQERQRQLQDEDHRDQNTLAFIGCPDTSMWGGVVFYQLQFGGLLIANVIVGIYLFLSTTADRSKVLIPERPNELPGPFDEIDTASYPGTTGLFAGMLVIQSLGMLAVQASFGLGIAMYIAAVPIWYVFALFYVRASIELLRFSLDLALVTLAWFILKRVSHTYTLSISTRFG</sequence>
<keyword evidence="1" id="KW-0472">Membrane</keyword>
<dbReference type="EMBL" id="HBGJ01017492">
    <property type="protein sequence ID" value="CAD9252872.1"/>
    <property type="molecule type" value="Transcribed_RNA"/>
</dbReference>
<reference evidence="2" key="1">
    <citation type="submission" date="2021-01" db="EMBL/GenBank/DDBJ databases">
        <authorList>
            <person name="Corre E."/>
            <person name="Pelletier E."/>
            <person name="Niang G."/>
            <person name="Scheremetjew M."/>
            <person name="Finn R."/>
            <person name="Kale V."/>
            <person name="Holt S."/>
            <person name="Cochrane G."/>
            <person name="Meng A."/>
            <person name="Brown T."/>
            <person name="Cohen L."/>
        </authorList>
    </citation>
    <scope>NUCLEOTIDE SEQUENCE</scope>
    <source>
        <strain evidence="2">CCMP2877</strain>
    </source>
</reference>
<evidence type="ECO:0000313" key="2">
    <source>
        <dbReference type="EMBL" id="CAD9252872.1"/>
    </source>
</evidence>
<accession>A0A7S1U076</accession>